<name>A0ACC1NAU8_9HYPO</name>
<protein>
    <submittedName>
        <fullName evidence="1">Uncharacterized protein</fullName>
    </submittedName>
</protein>
<dbReference type="Proteomes" id="UP001143910">
    <property type="component" value="Unassembled WGS sequence"/>
</dbReference>
<organism evidence="1 2">
    <name type="scientific">Zarea fungicola</name>
    <dbReference type="NCBI Taxonomy" id="93591"/>
    <lineage>
        <taxon>Eukaryota</taxon>
        <taxon>Fungi</taxon>
        <taxon>Dikarya</taxon>
        <taxon>Ascomycota</taxon>
        <taxon>Pezizomycotina</taxon>
        <taxon>Sordariomycetes</taxon>
        <taxon>Hypocreomycetidae</taxon>
        <taxon>Hypocreales</taxon>
        <taxon>Cordycipitaceae</taxon>
        <taxon>Zarea</taxon>
    </lineage>
</organism>
<comment type="caution">
    <text evidence="1">The sequence shown here is derived from an EMBL/GenBank/DDBJ whole genome shotgun (WGS) entry which is preliminary data.</text>
</comment>
<evidence type="ECO:0000313" key="1">
    <source>
        <dbReference type="EMBL" id="KAJ2976138.1"/>
    </source>
</evidence>
<reference evidence="1" key="1">
    <citation type="submission" date="2022-08" db="EMBL/GenBank/DDBJ databases">
        <title>Genome Sequence of Lecanicillium fungicola.</title>
        <authorList>
            <person name="Buettner E."/>
        </authorList>
    </citation>
    <scope>NUCLEOTIDE SEQUENCE</scope>
    <source>
        <strain evidence="1">Babe33</strain>
    </source>
</reference>
<keyword evidence="2" id="KW-1185">Reference proteome</keyword>
<proteinExistence type="predicted"/>
<gene>
    <name evidence="1" type="ORF">NQ176_g5122</name>
</gene>
<dbReference type="EMBL" id="JANJQO010000617">
    <property type="protein sequence ID" value="KAJ2976138.1"/>
    <property type="molecule type" value="Genomic_DNA"/>
</dbReference>
<accession>A0ACC1NAU8</accession>
<evidence type="ECO:0000313" key="2">
    <source>
        <dbReference type="Proteomes" id="UP001143910"/>
    </source>
</evidence>
<sequence length="355" mass="40316">MDTLPVLNHASQKANQAFITVTSSQPYLWARIRNERLPRLIKQWIIVFMRDSFALGSTYCVQRLLDCLQEHPYVTRKAWIWILGMDACAVIDTVASNYIALMQNSELAIALHSQLSHLHFSQDATQKGLQGGEQHESLASKPAAKTITNVINVVSVDAWPLSFYTSTAKIPPSRLFKFFFATLFLFRLLGWQSMVTTVLATFLCFSVHHCTIKRARAAQRQVQSSHDRTTAVMKDALSSLRDIKFSFLESQWETLIDTFREKELQDISRSQTAATIRGILETVAPFVVILTALLTFLYTGGQVRPSIIFAMISTLHQLQDALSFIPRTISDYFGSIDVADRIERNTWHQLKRISL</sequence>